<protein>
    <recommendedName>
        <fullName evidence="3">Alpha/beta hydrolase fold-3 domain-containing protein</fullName>
    </recommendedName>
</protein>
<comment type="caution">
    <text evidence="1">The sequence shown here is derived from an EMBL/GenBank/DDBJ whole genome shotgun (WGS) entry which is preliminary data.</text>
</comment>
<evidence type="ECO:0000313" key="1">
    <source>
        <dbReference type="EMBL" id="GAA1967746.1"/>
    </source>
</evidence>
<organism evidence="1 2">
    <name type="scientific">Microbacterium deminutum</name>
    <dbReference type="NCBI Taxonomy" id="344164"/>
    <lineage>
        <taxon>Bacteria</taxon>
        <taxon>Bacillati</taxon>
        <taxon>Actinomycetota</taxon>
        <taxon>Actinomycetes</taxon>
        <taxon>Micrococcales</taxon>
        <taxon>Microbacteriaceae</taxon>
        <taxon>Microbacterium</taxon>
    </lineage>
</organism>
<name>A0ABN2RE50_9MICO</name>
<dbReference type="Gene3D" id="3.40.50.1820">
    <property type="entry name" value="alpha/beta hydrolase"/>
    <property type="match status" value="1"/>
</dbReference>
<sequence length="52" mass="5570">MSCAAALRQAGVDVQLIEYPAMPHGFLDFPRFARDADTAMAAVVKAQRSAFG</sequence>
<keyword evidence="2" id="KW-1185">Reference proteome</keyword>
<proteinExistence type="predicted"/>
<dbReference type="InterPro" id="IPR029058">
    <property type="entry name" value="AB_hydrolase_fold"/>
</dbReference>
<accession>A0ABN2RE50</accession>
<dbReference type="SUPFAM" id="SSF53474">
    <property type="entry name" value="alpha/beta-Hydrolases"/>
    <property type="match status" value="1"/>
</dbReference>
<dbReference type="EMBL" id="BAAAOG010000009">
    <property type="protein sequence ID" value="GAA1967746.1"/>
    <property type="molecule type" value="Genomic_DNA"/>
</dbReference>
<evidence type="ECO:0000313" key="2">
    <source>
        <dbReference type="Proteomes" id="UP001499933"/>
    </source>
</evidence>
<evidence type="ECO:0008006" key="3">
    <source>
        <dbReference type="Google" id="ProtNLM"/>
    </source>
</evidence>
<reference evidence="1 2" key="1">
    <citation type="journal article" date="2019" name="Int. J. Syst. Evol. Microbiol.">
        <title>The Global Catalogue of Microorganisms (GCM) 10K type strain sequencing project: providing services to taxonomists for standard genome sequencing and annotation.</title>
        <authorList>
            <consortium name="The Broad Institute Genomics Platform"/>
            <consortium name="The Broad Institute Genome Sequencing Center for Infectious Disease"/>
            <person name="Wu L."/>
            <person name="Ma J."/>
        </authorList>
    </citation>
    <scope>NUCLEOTIDE SEQUENCE [LARGE SCALE GENOMIC DNA]</scope>
    <source>
        <strain evidence="1 2">JCM 14901</strain>
    </source>
</reference>
<gene>
    <name evidence="1" type="ORF">GCM10009776_33490</name>
</gene>
<dbReference type="Proteomes" id="UP001499933">
    <property type="component" value="Unassembled WGS sequence"/>
</dbReference>